<dbReference type="EMBL" id="CADCSU010000025">
    <property type="protein sequence ID" value="CAA9194675.1"/>
    <property type="molecule type" value="Genomic_DNA"/>
</dbReference>
<evidence type="ECO:0000313" key="2">
    <source>
        <dbReference type="EMBL" id="CAA9194675.1"/>
    </source>
</evidence>
<protein>
    <submittedName>
        <fullName evidence="2">Uncharacterized protein</fullName>
    </submittedName>
</protein>
<name>A0A6J4G8K0_9FLAO</name>
<organism evidence="2 3">
    <name type="scientific">Flavobacterium bizetiae</name>
    <dbReference type="NCBI Taxonomy" id="2704140"/>
    <lineage>
        <taxon>Bacteria</taxon>
        <taxon>Pseudomonadati</taxon>
        <taxon>Bacteroidota</taxon>
        <taxon>Flavobacteriia</taxon>
        <taxon>Flavobacteriales</taxon>
        <taxon>Flavobacteriaceae</taxon>
        <taxon>Flavobacterium</taxon>
    </lineage>
</organism>
<evidence type="ECO:0000313" key="3">
    <source>
        <dbReference type="Proteomes" id="UP000479938"/>
    </source>
</evidence>
<reference evidence="2 3" key="1">
    <citation type="submission" date="2020-02" db="EMBL/GenBank/DDBJ databases">
        <authorList>
            <person name="Criscuolo A."/>
        </authorList>
    </citation>
    <scope>NUCLEOTIDE SEQUENCE [LARGE SCALE GENOMIC DNA]</scope>
    <source>
        <strain evidence="2">CIP105534</strain>
    </source>
</reference>
<dbReference type="AlphaFoldDB" id="A0A6J4G8K0"/>
<sequence>MAFAMLGVEDDESIDKFVNENIELVNVRPTDKDEDLKKCDCATQISFKFSEELIKTLKEKSRGNLIISVINEMMTKQLDYKYTLQKIKKDNQLLVEGIVPVEELQSIFMNYKMIQNAMNKQASKNEGAENLSQDASNDKEISTVKREDTDISANSGEIITEKSYIYKKSDYSTKIKMYLIKGDVFDIGEEKDGFYDIYYHGENYDKNIEGYIPTSEMKLLYLDKYGNKTYIEE</sequence>
<proteinExistence type="predicted"/>
<feature type="compositionally biased region" description="Polar residues" evidence="1">
    <location>
        <begin position="124"/>
        <end position="135"/>
    </location>
</feature>
<gene>
    <name evidence="2" type="ORF">FLA105534_00265</name>
</gene>
<accession>A0A6J4G8K0</accession>
<feature type="compositionally biased region" description="Basic and acidic residues" evidence="1">
    <location>
        <begin position="136"/>
        <end position="147"/>
    </location>
</feature>
<keyword evidence="3" id="KW-1185">Reference proteome</keyword>
<feature type="region of interest" description="Disordered" evidence="1">
    <location>
        <begin position="124"/>
        <end position="147"/>
    </location>
</feature>
<dbReference type="Proteomes" id="UP000479938">
    <property type="component" value="Unassembled WGS sequence"/>
</dbReference>
<evidence type="ECO:0000256" key="1">
    <source>
        <dbReference type="SAM" id="MobiDB-lite"/>
    </source>
</evidence>